<dbReference type="InterPro" id="IPR027417">
    <property type="entry name" value="P-loop_NTPase"/>
</dbReference>
<keyword evidence="3" id="KW-1185">Reference proteome</keyword>
<dbReference type="PANTHER" id="PTHR37816:SF2">
    <property type="entry name" value="DNA TOPOLOGY MODULATION PROTEIN FLAR-RELATED PROTEIN"/>
    <property type="match status" value="1"/>
</dbReference>
<name>A0A200JEV2_9ENTE</name>
<dbReference type="Gene3D" id="3.40.50.300">
    <property type="entry name" value="P-loop containing nucleotide triphosphate hydrolases"/>
    <property type="match status" value="1"/>
</dbReference>
<dbReference type="EMBL" id="NIBQ01000001">
    <property type="protein sequence ID" value="OUZ35411.1"/>
    <property type="molecule type" value="Genomic_DNA"/>
</dbReference>
<dbReference type="PANTHER" id="PTHR37816">
    <property type="entry name" value="YALI0E33011P"/>
    <property type="match status" value="1"/>
</dbReference>
<dbReference type="OrthoDB" id="1201990at2"/>
<reference evidence="1" key="1">
    <citation type="submission" date="2017-05" db="EMBL/GenBank/DDBJ databases">
        <title>The Genome Sequence of Enterococcus sp. 9D6_DIV0238.</title>
        <authorList>
            <consortium name="The Broad Institute Genomics Platform"/>
            <consortium name="The Broad Institute Genomic Center for Infectious Diseases"/>
            <person name="Earl A."/>
            <person name="Manson A."/>
            <person name="Schwartman J."/>
            <person name="Gilmore M."/>
            <person name="Abouelleil A."/>
            <person name="Cao P."/>
            <person name="Chapman S."/>
            <person name="Cusick C."/>
            <person name="Shea T."/>
            <person name="Young S."/>
            <person name="Neafsey D."/>
            <person name="Nusbaum C."/>
            <person name="Birren B."/>
        </authorList>
    </citation>
    <scope>NUCLEOTIDE SEQUENCE [LARGE SCALE GENOMIC DNA]</scope>
    <source>
        <strain evidence="1">9D6_DIV0238</strain>
    </source>
</reference>
<dbReference type="InterPro" id="IPR052922">
    <property type="entry name" value="Cytidylate_Kinase-2"/>
</dbReference>
<dbReference type="EMBL" id="CP147246">
    <property type="protein sequence ID" value="WYJ92718.1"/>
    <property type="molecule type" value="Genomic_DNA"/>
</dbReference>
<reference evidence="2" key="3">
    <citation type="submission" date="2024-03" db="EMBL/GenBank/DDBJ databases">
        <title>The Genome Sequence of Enterococcus sp. DIV0238c.</title>
        <authorList>
            <consortium name="The Broad Institute Genomics Platform"/>
            <consortium name="The Broad Institute Microbial Omics Core"/>
            <consortium name="The Broad Institute Genomic Center for Infectious Diseases"/>
            <person name="Earl A."/>
            <person name="Manson A."/>
            <person name="Gilmore M."/>
            <person name="Schwartman J."/>
            <person name="Shea T."/>
            <person name="Abouelleil A."/>
            <person name="Cao P."/>
            <person name="Chapman S."/>
            <person name="Cusick C."/>
            <person name="Young S."/>
            <person name="Neafsey D."/>
            <person name="Nusbaum C."/>
            <person name="Birren B."/>
        </authorList>
    </citation>
    <scope>NUCLEOTIDE SEQUENCE</scope>
    <source>
        <strain evidence="2">9D6_DIV0238</strain>
    </source>
</reference>
<sequence length="170" mass="20018">MMKIVIAGPVGSGKTTFARELAKEQKVQLYELDNLIWQRTPQGDQRFSKEKSAQLLQDILNYPEWIIEGTTTQSWIQDALIQADSVLLLLPPYHIRLYRILKRFIKQKLQLERANYTPTMNLLKMMFVWNHHYETKNKLELQQLIATSPAKLHILKDRNAYSAYKKMIET</sequence>
<reference evidence="2" key="2">
    <citation type="submission" date="2017-05" db="EMBL/GenBank/DDBJ databases">
        <authorList>
            <consortium name="The Broad Institute Genomics Platform"/>
            <consortium name="The Broad Institute Genomic Center for Infectious Diseases"/>
            <person name="Earl A."/>
            <person name="Manson A."/>
            <person name="Schwartman J."/>
            <person name="Gilmore M."/>
            <person name="Abouelleil A."/>
            <person name="Cao P."/>
            <person name="Chapman S."/>
            <person name="Cusick C."/>
            <person name="Shea T."/>
            <person name="Young S."/>
            <person name="Neafsey D."/>
            <person name="Nusbaum C."/>
            <person name="Birren B."/>
        </authorList>
    </citation>
    <scope>NUCLEOTIDE SEQUENCE</scope>
    <source>
        <strain evidence="2">9D6_DIV0238</strain>
    </source>
</reference>
<accession>A0A200JEV2</accession>
<evidence type="ECO:0008006" key="4">
    <source>
        <dbReference type="Google" id="ProtNLM"/>
    </source>
</evidence>
<gene>
    <name evidence="2" type="ORF">A5889_000197</name>
    <name evidence="1" type="ORF">A5889_000887</name>
</gene>
<proteinExistence type="predicted"/>
<dbReference type="SUPFAM" id="SSF52540">
    <property type="entry name" value="P-loop containing nucleoside triphosphate hydrolases"/>
    <property type="match status" value="1"/>
</dbReference>
<organism evidence="1">
    <name type="scientific">Candidatus Enterococcus dunnyi</name>
    <dbReference type="NCBI Taxonomy" id="1834192"/>
    <lineage>
        <taxon>Bacteria</taxon>
        <taxon>Bacillati</taxon>
        <taxon>Bacillota</taxon>
        <taxon>Bacilli</taxon>
        <taxon>Lactobacillales</taxon>
        <taxon>Enterococcaceae</taxon>
        <taxon>Enterococcus</taxon>
    </lineage>
</organism>
<evidence type="ECO:0000313" key="3">
    <source>
        <dbReference type="Proteomes" id="UP000196151"/>
    </source>
</evidence>
<evidence type="ECO:0000313" key="2">
    <source>
        <dbReference type="EMBL" id="WYJ92718.1"/>
    </source>
</evidence>
<protein>
    <recommendedName>
        <fullName evidence="4">DNA topology modulation protein FlaR</fullName>
    </recommendedName>
</protein>
<dbReference type="AlphaFoldDB" id="A0A200JEV2"/>
<dbReference type="Pfam" id="PF13238">
    <property type="entry name" value="AAA_18"/>
    <property type="match status" value="1"/>
</dbReference>
<evidence type="ECO:0000313" key="1">
    <source>
        <dbReference type="EMBL" id="OUZ35411.1"/>
    </source>
</evidence>
<dbReference type="Proteomes" id="UP000196151">
    <property type="component" value="Chromosome"/>
</dbReference>